<gene>
    <name evidence="16" type="primary">LOC103329166</name>
</gene>
<dbReference type="Pfam" id="PF22766">
    <property type="entry name" value="ZW10_C2"/>
    <property type="match status" value="1"/>
</dbReference>
<reference evidence="15" key="1">
    <citation type="journal article" date="2012" name="Nat. Commun.">
        <title>The genome of Prunus mume.</title>
        <authorList>
            <person name="Zhang Q."/>
            <person name="Chen W."/>
            <person name="Sun L."/>
            <person name="Zhao F."/>
            <person name="Huang B."/>
            <person name="Yang W."/>
            <person name="Tao Y."/>
            <person name="Wang J."/>
            <person name="Yuan Z."/>
            <person name="Fan G."/>
            <person name="Xing Z."/>
            <person name="Han C."/>
            <person name="Pan H."/>
            <person name="Zhong X."/>
            <person name="Shi W."/>
            <person name="Liang X."/>
            <person name="Du D."/>
            <person name="Sun F."/>
            <person name="Xu Z."/>
            <person name="Hao R."/>
            <person name="Lv T."/>
            <person name="Lv Y."/>
            <person name="Zheng Z."/>
            <person name="Sun M."/>
            <person name="Luo L."/>
            <person name="Cai M."/>
            <person name="Gao Y."/>
            <person name="Wang J."/>
            <person name="Yin Y."/>
            <person name="Xu X."/>
            <person name="Cheng T."/>
            <person name="Wang J."/>
        </authorList>
    </citation>
    <scope>NUCLEOTIDE SEQUENCE [LARGE SCALE GENOMIC DNA]</scope>
</reference>
<evidence type="ECO:0000256" key="7">
    <source>
        <dbReference type="ARBA" id="ARBA00022776"/>
    </source>
</evidence>
<sequence length="755" mass="85349">MDALFDSINVRELLSAQDLSDPTTPLSSPDLRLLIQRLDSHSLQIKSKIQSYLLSHHNDFANLFSVCDDAVSRSNRISDDVVQLLSSISNRPIEAEIGQIMKQMSATTKEAREKRGLLELVRAILEISEKLKGAREGLRNGRLRFTAEELRELKKALRVSDDDRVDEREPVVYSLLRKQWSECFEEIQEVLVRFIGNAVRFERESNRIRVKCVLSVDGNDGIELRTVLEALDVVGILDYGLAKVADLMIKHVISPALNFGAPVSFVAEVNPDSQVITEATLNIVPSSDPKIEKMDGEIIYSGIIQVIKFINNHICLKDVSWIRCFGRLTWPRISELIISNFLSKVVPEDASKLADFLKIIKCTSEFETALREMKFISASDNKDNQLSNFAENVEVHFASRKKTEILAKARNLLLQCDFAAQEYTRNGKKDGVAAETPGHVDLLFLSESCVVSKAAIQLMKLVHQTLKDVCLSSPRVAFEFYRAARDALLLYEVVIPVKLERQLNGINQVAVLMYNDCLYLSQEILGLAFEYRSDFPSSIKEHAMFVDMAPRFHLMAEEILQRQIKLVIHNLREALDGADGFQNTHQMQQFQSAKFSIDQVVFILEKVRMIWEPLLLASTYKRSMCMVLESVFSRVAKDILLLDDMAADETLELQRLIHVMLESLTSLLDGLAALQVVKSQEGITCTLDDLVPSLRKIRKLADLLDMPLKSITTAWESGQLHSCGFTTSEVVDFIKAIFQDSTLRRECLGRINGDF</sequence>
<dbReference type="Pfam" id="PF20665">
    <property type="entry name" value="Zw10_middle"/>
    <property type="match status" value="1"/>
</dbReference>
<feature type="domain" description="Centromere/kinetochore protein zw10 middle" evidence="12">
    <location>
        <begin position="176"/>
        <end position="413"/>
    </location>
</feature>
<evidence type="ECO:0000259" key="11">
    <source>
        <dbReference type="Pfam" id="PF06248"/>
    </source>
</evidence>
<dbReference type="RefSeq" id="XP_008229816.1">
    <property type="nucleotide sequence ID" value="XM_008231594.1"/>
</dbReference>
<dbReference type="InterPro" id="IPR055148">
    <property type="entry name" value="ZW10_C_2"/>
</dbReference>
<evidence type="ECO:0000259" key="14">
    <source>
        <dbReference type="Pfam" id="PF22766"/>
    </source>
</evidence>
<keyword evidence="8" id="KW-0995">Kinetochore</keyword>
<keyword evidence="5" id="KW-0963">Cytoplasm</keyword>
<accession>A0ABM0NU06</accession>
<evidence type="ECO:0000256" key="1">
    <source>
        <dbReference type="ARBA" id="ARBA00004496"/>
    </source>
</evidence>
<dbReference type="PANTHER" id="PTHR12205:SF0">
    <property type="entry name" value="CENTROMERE_KINETOCHORE PROTEIN ZW10 HOMOLOG"/>
    <property type="match status" value="1"/>
</dbReference>
<evidence type="ECO:0000256" key="6">
    <source>
        <dbReference type="ARBA" id="ARBA00022618"/>
    </source>
</evidence>
<dbReference type="InterPro" id="IPR046362">
    <property type="entry name" value="Zw10/DSL1_C_sf"/>
</dbReference>
<evidence type="ECO:0000259" key="12">
    <source>
        <dbReference type="Pfam" id="PF20665"/>
    </source>
</evidence>
<dbReference type="InterPro" id="IPR048344">
    <property type="entry name" value="Zw10_middle"/>
</dbReference>
<protein>
    <submittedName>
        <fullName evidence="16">Centromere/kinetochore protein zw10 homolog</fullName>
    </submittedName>
</protein>
<comment type="similarity">
    <text evidence="3">Belongs to the ZW10 family.</text>
</comment>
<evidence type="ECO:0000256" key="3">
    <source>
        <dbReference type="ARBA" id="ARBA00006245"/>
    </source>
</evidence>
<keyword evidence="9" id="KW-0131">Cell cycle</keyword>
<keyword evidence="15" id="KW-1185">Reference proteome</keyword>
<feature type="domain" description="ZW10 C-terminal helical" evidence="14">
    <location>
        <begin position="596"/>
        <end position="751"/>
    </location>
</feature>
<dbReference type="GeneID" id="103329166"/>
<dbReference type="InterPro" id="IPR009361">
    <property type="entry name" value="Zw10_N"/>
</dbReference>
<feature type="domain" description="Centromere/kinetochore protein zw10 C-terminal" evidence="13">
    <location>
        <begin position="444"/>
        <end position="573"/>
    </location>
</feature>
<evidence type="ECO:0000256" key="2">
    <source>
        <dbReference type="ARBA" id="ARBA00004629"/>
    </source>
</evidence>
<dbReference type="Proteomes" id="UP000694861">
    <property type="component" value="Linkage group LG4"/>
</dbReference>
<keyword evidence="10" id="KW-0137">Centromere</keyword>
<keyword evidence="7" id="KW-0498">Mitosis</keyword>
<feature type="domain" description="Centromere/kinetochore protein zw10 N-terminal" evidence="11">
    <location>
        <begin position="38"/>
        <end position="131"/>
    </location>
</feature>
<dbReference type="Pfam" id="PF20666">
    <property type="entry name" value="ZW10_C"/>
    <property type="match status" value="1"/>
</dbReference>
<comment type="subcellular location">
    <subcellularLocation>
        <location evidence="2">Chromosome</location>
        <location evidence="2">Centromere</location>
        <location evidence="2">Kinetochore</location>
    </subcellularLocation>
    <subcellularLocation>
        <location evidence="1">Cytoplasm</location>
    </subcellularLocation>
</comment>
<organism evidence="15 16">
    <name type="scientific">Prunus mume</name>
    <name type="common">Japanese apricot</name>
    <name type="synonym">Armeniaca mume</name>
    <dbReference type="NCBI Taxonomy" id="102107"/>
    <lineage>
        <taxon>Eukaryota</taxon>
        <taxon>Viridiplantae</taxon>
        <taxon>Streptophyta</taxon>
        <taxon>Embryophyta</taxon>
        <taxon>Tracheophyta</taxon>
        <taxon>Spermatophyta</taxon>
        <taxon>Magnoliopsida</taxon>
        <taxon>eudicotyledons</taxon>
        <taxon>Gunneridae</taxon>
        <taxon>Pentapetalae</taxon>
        <taxon>rosids</taxon>
        <taxon>fabids</taxon>
        <taxon>Rosales</taxon>
        <taxon>Rosaceae</taxon>
        <taxon>Amygdaloideae</taxon>
        <taxon>Amygdaleae</taxon>
        <taxon>Prunus</taxon>
    </lineage>
</organism>
<evidence type="ECO:0000313" key="15">
    <source>
        <dbReference type="Proteomes" id="UP000694861"/>
    </source>
</evidence>
<keyword evidence="6" id="KW-0132">Cell division</keyword>
<evidence type="ECO:0000256" key="9">
    <source>
        <dbReference type="ARBA" id="ARBA00023306"/>
    </source>
</evidence>
<evidence type="ECO:0000256" key="5">
    <source>
        <dbReference type="ARBA" id="ARBA00022490"/>
    </source>
</evidence>
<evidence type="ECO:0000256" key="8">
    <source>
        <dbReference type="ARBA" id="ARBA00022838"/>
    </source>
</evidence>
<reference evidence="16" key="2">
    <citation type="submission" date="2025-08" db="UniProtKB">
        <authorList>
            <consortium name="RefSeq"/>
        </authorList>
    </citation>
    <scope>IDENTIFICATION</scope>
</reference>
<name>A0ABM0NU06_PRUMU</name>
<evidence type="ECO:0000256" key="10">
    <source>
        <dbReference type="ARBA" id="ARBA00023328"/>
    </source>
</evidence>
<dbReference type="PANTHER" id="PTHR12205">
    <property type="entry name" value="CENTROMERE/KINETOCHORE PROTEIN ZW10"/>
    <property type="match status" value="1"/>
</dbReference>
<dbReference type="InterPro" id="IPR048343">
    <property type="entry name" value="ZW10_C"/>
</dbReference>
<evidence type="ECO:0000313" key="16">
    <source>
        <dbReference type="RefSeq" id="XP_008229816.1"/>
    </source>
</evidence>
<dbReference type="Gene3D" id="1.10.357.150">
    <property type="match status" value="1"/>
</dbReference>
<evidence type="ECO:0000256" key="4">
    <source>
        <dbReference type="ARBA" id="ARBA00022454"/>
    </source>
</evidence>
<proteinExistence type="inferred from homology"/>
<keyword evidence="4" id="KW-0158">Chromosome</keyword>
<dbReference type="Pfam" id="PF06248">
    <property type="entry name" value="Zw10_N"/>
    <property type="match status" value="1"/>
</dbReference>
<evidence type="ECO:0000259" key="13">
    <source>
        <dbReference type="Pfam" id="PF20666"/>
    </source>
</evidence>